<sequence>MTSHQEMKADVLKIFLPVQCLHERSGLLVGLEHRKQTTVCVTALVKTSTYKDKGSIDKWLSCKTSAEHRITVVGVWENVISKQKTNGYMLHKPQLPLERWFCLRKTRDIPQCVLHGAWPTAMTTEDVVIILYDARMLFESYYLMGRAMDVQVQSGVAIKPLTDITLVAYSLLIYNKLAKSTCHFDIPVADFVHKYKWHRSRFLDGAHSQLIHVLLWMISVISWVSSSRLLQNRVVQVLTGTPAVTSQIATTFTDITKVLQSPRQSHPIQRLKCADVLWGHFLDVCLGLLLMLLLLHGDTTDRLSAAMMTWADNVVFELQRLLHWMMGVPAGLKLNTQLDQFLCKFFLYHIYLWTGYLHLLRPVMSRTLWYISVSGCLGLSLQLCLMQDLLSMMTLHIYCFYVYAARLYHLQMLALSSLWRLFRGKKWNVLRKRVDSASYDVDQLFLGTLLFTILLFLLPTTALYYAVFVVLRLVVLALQGTLCKLVTVIHSLPVYRLGLQLLCPAAITDTVKMEVLRSSQEVERGTPHCLCISMKFVPASLTSLFNEKWNGVDSAATYTWSSFCSSLLRGQLVYPWIKPERRWQTSS</sequence>
<dbReference type="EMBL" id="JAODUO010000920">
    <property type="protein sequence ID" value="KAK2172897.1"/>
    <property type="molecule type" value="Genomic_DNA"/>
</dbReference>
<dbReference type="PANTHER" id="PTHR21329">
    <property type="entry name" value="PHOSPHATIDYLINOSITOL N-ACETYLGLUCOSAMINYLTRANSFERASE SUBUNIT Q-RELATED"/>
    <property type="match status" value="1"/>
</dbReference>
<keyword evidence="3" id="KW-1185">Reference proteome</keyword>
<evidence type="ECO:0000313" key="2">
    <source>
        <dbReference type="EMBL" id="KAK2172897.1"/>
    </source>
</evidence>
<dbReference type="GO" id="GO:0005783">
    <property type="term" value="C:endoplasmic reticulum"/>
    <property type="evidence" value="ECO:0007669"/>
    <property type="project" value="TreeGrafter"/>
</dbReference>
<dbReference type="GO" id="GO:0016020">
    <property type="term" value="C:membrane"/>
    <property type="evidence" value="ECO:0007669"/>
    <property type="project" value="InterPro"/>
</dbReference>
<keyword evidence="1" id="KW-0812">Transmembrane</keyword>
<dbReference type="AlphaFoldDB" id="A0AAD9NJR6"/>
<feature type="transmembrane region" description="Helical" evidence="1">
    <location>
        <begin position="368"/>
        <end position="389"/>
    </location>
</feature>
<gene>
    <name evidence="2" type="ORF">NP493_921g01098</name>
</gene>
<feature type="transmembrane region" description="Helical" evidence="1">
    <location>
        <begin position="395"/>
        <end position="422"/>
    </location>
</feature>
<keyword evidence="1" id="KW-1133">Transmembrane helix</keyword>
<evidence type="ECO:0000256" key="1">
    <source>
        <dbReference type="SAM" id="Phobius"/>
    </source>
</evidence>
<dbReference type="Pfam" id="PF05024">
    <property type="entry name" value="Gpi1"/>
    <property type="match status" value="1"/>
</dbReference>
<protein>
    <recommendedName>
        <fullName evidence="4">Phosphatidylinositol N-acetylglucosaminyltransferase subunit Q</fullName>
    </recommendedName>
</protein>
<dbReference type="Proteomes" id="UP001209878">
    <property type="component" value="Unassembled WGS sequence"/>
</dbReference>
<evidence type="ECO:0000313" key="3">
    <source>
        <dbReference type="Proteomes" id="UP001209878"/>
    </source>
</evidence>
<reference evidence="2" key="1">
    <citation type="journal article" date="2023" name="Mol. Biol. Evol.">
        <title>Third-Generation Sequencing Reveals the Adaptive Role of the Epigenome in Three Deep-Sea Polychaetes.</title>
        <authorList>
            <person name="Perez M."/>
            <person name="Aroh O."/>
            <person name="Sun Y."/>
            <person name="Lan Y."/>
            <person name="Juniper S.K."/>
            <person name="Young C.R."/>
            <person name="Angers B."/>
            <person name="Qian P.Y."/>
        </authorList>
    </citation>
    <scope>NUCLEOTIDE SEQUENCE</scope>
    <source>
        <strain evidence="2">R07B-5</strain>
    </source>
</reference>
<name>A0AAD9NJR6_RIDPI</name>
<dbReference type="PANTHER" id="PTHR21329:SF3">
    <property type="entry name" value="PHOSPHATIDYLINOSITOL N-ACETYLGLUCOSAMINYLTRANSFERASE SUBUNIT Q"/>
    <property type="match status" value="1"/>
</dbReference>
<dbReference type="GO" id="GO:0006506">
    <property type="term" value="P:GPI anchor biosynthetic process"/>
    <property type="evidence" value="ECO:0007669"/>
    <property type="project" value="InterPro"/>
</dbReference>
<evidence type="ECO:0008006" key="4">
    <source>
        <dbReference type="Google" id="ProtNLM"/>
    </source>
</evidence>
<accession>A0AAD9NJR6</accession>
<feature type="transmembrane region" description="Helical" evidence="1">
    <location>
        <begin position="277"/>
        <end position="295"/>
    </location>
</feature>
<organism evidence="2 3">
    <name type="scientific">Ridgeia piscesae</name>
    <name type="common">Tubeworm</name>
    <dbReference type="NCBI Taxonomy" id="27915"/>
    <lineage>
        <taxon>Eukaryota</taxon>
        <taxon>Metazoa</taxon>
        <taxon>Spiralia</taxon>
        <taxon>Lophotrochozoa</taxon>
        <taxon>Annelida</taxon>
        <taxon>Polychaeta</taxon>
        <taxon>Sedentaria</taxon>
        <taxon>Canalipalpata</taxon>
        <taxon>Sabellida</taxon>
        <taxon>Siboglinidae</taxon>
        <taxon>Ridgeia</taxon>
    </lineage>
</organism>
<keyword evidence="1" id="KW-0472">Membrane</keyword>
<dbReference type="InterPro" id="IPR007720">
    <property type="entry name" value="PigQ/GPI1"/>
</dbReference>
<proteinExistence type="predicted"/>
<comment type="caution">
    <text evidence="2">The sequence shown here is derived from an EMBL/GenBank/DDBJ whole genome shotgun (WGS) entry which is preliminary data.</text>
</comment>
<feature type="transmembrane region" description="Helical" evidence="1">
    <location>
        <begin position="443"/>
        <end position="467"/>
    </location>
</feature>